<name>A0A0P5ZG05_9CRUS</name>
<dbReference type="EMBL" id="GDIP01211693">
    <property type="protein sequence ID" value="JAJ11709.1"/>
    <property type="molecule type" value="Transcribed_RNA"/>
</dbReference>
<accession>A0A0P5ZG05</accession>
<evidence type="ECO:0000256" key="4">
    <source>
        <dbReference type="SAM" id="MobiDB-lite"/>
    </source>
</evidence>
<feature type="region of interest" description="Disordered" evidence="4">
    <location>
        <begin position="421"/>
        <end position="489"/>
    </location>
</feature>
<evidence type="ECO:0000256" key="2">
    <source>
        <dbReference type="ARBA" id="ARBA00009072"/>
    </source>
</evidence>
<feature type="compositionally biased region" description="Low complexity" evidence="4">
    <location>
        <begin position="438"/>
        <end position="469"/>
    </location>
</feature>
<evidence type="ECO:0000256" key="3">
    <source>
        <dbReference type="ARBA" id="ARBA00023242"/>
    </source>
</evidence>
<dbReference type="GO" id="GO:0071013">
    <property type="term" value="C:catalytic step 2 spliceosome"/>
    <property type="evidence" value="ECO:0007669"/>
    <property type="project" value="TreeGrafter"/>
</dbReference>
<evidence type="ECO:0000313" key="5">
    <source>
        <dbReference type="EMBL" id="JAJ11709.1"/>
    </source>
</evidence>
<proteinExistence type="inferred from homology"/>
<evidence type="ECO:0000256" key="1">
    <source>
        <dbReference type="ARBA" id="ARBA00004123"/>
    </source>
</evidence>
<reference evidence="5" key="2">
    <citation type="submission" date="2015-10" db="EMBL/GenBank/DDBJ databases">
        <authorList>
            <person name="Gilbert D.G."/>
        </authorList>
    </citation>
    <scope>NUCLEOTIDE SEQUENCE</scope>
</reference>
<protein>
    <submittedName>
        <fullName evidence="5">Protein DGCR14</fullName>
    </submittedName>
</protein>
<comment type="subcellular location">
    <subcellularLocation>
        <location evidence="1">Nucleus</location>
    </subcellularLocation>
</comment>
<dbReference type="AlphaFoldDB" id="A0A0P5ZG05"/>
<dbReference type="Pfam" id="PF09751">
    <property type="entry name" value="Es2"/>
    <property type="match status" value="1"/>
</dbReference>
<dbReference type="PANTHER" id="PTHR12940:SF0">
    <property type="entry name" value="SPLICING FACTOR ESS-2 HOMOLOG"/>
    <property type="match status" value="1"/>
</dbReference>
<comment type="similarity">
    <text evidence="2">Belongs to the ESS2 family.</text>
</comment>
<sequence length="489" mass="54572">MAELNKTEKSLVVLPLKKEVTLFKIPSSAPAPRKKKKVLDEDDYVRKLESIIQRDFFPDLTKLQVQAAYLEAMETNDIVKLREIYEKYSVGPGVHDSRRGHATPSTFETPTRDFQDNVSVHSSSTNTSKRTAVDVQESLDEFLFKNTSEDNESFEEMMDEAKRKHRLKYSWLYDVEDDSKSKQESNLALPSIEKQAIEDSKPALVETWNYRVKNSIMYVPEGAPYTLEERVKYALDKDHIQHCNTHYQSNPFDESRNREALHKAAQLQTNTRQGHVDVDGKEIKSNAPPTVNGFEFMKTPSPVPGVGASPLMTWGEIEGTPFRLDGSDTPLPSSSAGVGAFQLQPVSERDRIGHKLAEKVGQGYRDRRGRSRPSAATMASPRSSSGTPSKTAGTLSQRIALMSPAARRLATSRLGIRLSTDPALQASYTPRRRAGDDTPTPIQSRTPSTPSTPSYGTPRSSPLVRSRSSGANLTDNLLQLPKRKAEDFF</sequence>
<reference evidence="5" key="1">
    <citation type="submission" date="2015-10" db="EMBL/GenBank/DDBJ databases">
        <title>Daphnia magna gene sets from two clonal populations assembled and annotated with EvidentialGene.</title>
        <authorList>
            <person name="Gilbert D."/>
            <person name="Podicheti R."/>
            <person name="Orsini L."/>
            <person name="Colbourne J."/>
            <person name="Pfrender M."/>
        </authorList>
    </citation>
    <scope>NUCLEOTIDE SEQUENCE</scope>
</reference>
<dbReference type="InterPro" id="IPR019148">
    <property type="entry name" value="Nuclear_protein_DGCR14_ESS-2"/>
</dbReference>
<feature type="region of interest" description="Disordered" evidence="4">
    <location>
        <begin position="347"/>
        <end position="394"/>
    </location>
</feature>
<feature type="compositionally biased region" description="Polar residues" evidence="4">
    <location>
        <begin position="380"/>
        <end position="394"/>
    </location>
</feature>
<feature type="compositionally biased region" description="Basic and acidic residues" evidence="4">
    <location>
        <begin position="347"/>
        <end position="358"/>
    </location>
</feature>
<organism evidence="5">
    <name type="scientific">Daphnia magna</name>
    <dbReference type="NCBI Taxonomy" id="35525"/>
    <lineage>
        <taxon>Eukaryota</taxon>
        <taxon>Metazoa</taxon>
        <taxon>Ecdysozoa</taxon>
        <taxon>Arthropoda</taxon>
        <taxon>Crustacea</taxon>
        <taxon>Branchiopoda</taxon>
        <taxon>Diplostraca</taxon>
        <taxon>Cladocera</taxon>
        <taxon>Anomopoda</taxon>
        <taxon>Daphniidae</taxon>
        <taxon>Daphnia</taxon>
    </lineage>
</organism>
<dbReference type="PANTHER" id="PTHR12940">
    <property type="entry name" value="ES-2 PROTEIN - RELATED"/>
    <property type="match status" value="1"/>
</dbReference>
<keyword evidence="3" id="KW-0539">Nucleus</keyword>
<dbReference type="OrthoDB" id="19679at2759"/>